<evidence type="ECO:0000256" key="1">
    <source>
        <dbReference type="ARBA" id="ARBA00022722"/>
    </source>
</evidence>
<evidence type="ECO:0000256" key="3">
    <source>
        <dbReference type="ARBA" id="ARBA00022801"/>
    </source>
</evidence>
<reference evidence="6" key="1">
    <citation type="submission" date="2018-07" db="EMBL/GenBank/DDBJ databases">
        <title>Genome sequencing of Paracoccus sp. SC2-6.</title>
        <authorList>
            <person name="Heo J."/>
            <person name="Kim S.-J."/>
            <person name="Kwon S.-W."/>
        </authorList>
    </citation>
    <scope>NUCLEOTIDE SEQUENCE [LARGE SCALE GENOMIC DNA]</scope>
    <source>
        <strain evidence="6">SC2-6</strain>
    </source>
</reference>
<proteinExistence type="predicted"/>
<evidence type="ECO:0000313" key="6">
    <source>
        <dbReference type="Proteomes" id="UP000252023"/>
    </source>
</evidence>
<dbReference type="Gene3D" id="2.40.50.90">
    <property type="match status" value="1"/>
</dbReference>
<sequence>MPHIKFMRSTRPNSLLSVFGRSIITSMIVSLAIVVLSVGPVLGQTNTVSGAVRYVTDGDTFSLRGVERPIRVWGLDAPERNERGASAATSTLRRLVAGQSLTCRVHDVDRYGRIVGQCFLADGRDVAAQMIAAGVAREYCYFSGGYYGTCRGN</sequence>
<name>A0A344PLL1_9RHOB</name>
<dbReference type="Pfam" id="PF00565">
    <property type="entry name" value="SNase"/>
    <property type="match status" value="1"/>
</dbReference>
<evidence type="ECO:0000313" key="5">
    <source>
        <dbReference type="EMBL" id="AXC50266.1"/>
    </source>
</evidence>
<feature type="domain" description="TNase-like" evidence="4">
    <location>
        <begin position="46"/>
        <end position="139"/>
    </location>
</feature>
<dbReference type="PANTHER" id="PTHR12302:SF3">
    <property type="entry name" value="SERINE_THREONINE-PROTEIN KINASE 31"/>
    <property type="match status" value="1"/>
</dbReference>
<dbReference type="GO" id="GO:0016787">
    <property type="term" value="F:hydrolase activity"/>
    <property type="evidence" value="ECO:0007669"/>
    <property type="project" value="UniProtKB-KW"/>
</dbReference>
<dbReference type="InterPro" id="IPR035437">
    <property type="entry name" value="SNase_OB-fold_sf"/>
</dbReference>
<organism evidence="5 6">
    <name type="scientific">Paracoccus suum</name>
    <dbReference type="NCBI Taxonomy" id="2259340"/>
    <lineage>
        <taxon>Bacteria</taxon>
        <taxon>Pseudomonadati</taxon>
        <taxon>Pseudomonadota</taxon>
        <taxon>Alphaproteobacteria</taxon>
        <taxon>Rhodobacterales</taxon>
        <taxon>Paracoccaceae</taxon>
        <taxon>Paracoccus</taxon>
    </lineage>
</organism>
<dbReference type="PANTHER" id="PTHR12302">
    <property type="entry name" value="EBNA2 BINDING PROTEIN P100"/>
    <property type="match status" value="1"/>
</dbReference>
<dbReference type="EMBL" id="CP030918">
    <property type="protein sequence ID" value="AXC50266.1"/>
    <property type="molecule type" value="Genomic_DNA"/>
</dbReference>
<dbReference type="AlphaFoldDB" id="A0A344PLL1"/>
<dbReference type="Proteomes" id="UP000252023">
    <property type="component" value="Chromosome"/>
</dbReference>
<dbReference type="InterPro" id="IPR016071">
    <property type="entry name" value="Staphylococal_nuclease_OB-fold"/>
</dbReference>
<evidence type="ECO:0000259" key="4">
    <source>
        <dbReference type="PROSITE" id="PS50830"/>
    </source>
</evidence>
<gene>
    <name evidence="5" type="ORF">DRW48_11645</name>
</gene>
<dbReference type="GO" id="GO:0004519">
    <property type="term" value="F:endonuclease activity"/>
    <property type="evidence" value="ECO:0007669"/>
    <property type="project" value="UniProtKB-KW"/>
</dbReference>
<keyword evidence="2" id="KW-0255">Endonuclease</keyword>
<dbReference type="OrthoDB" id="9805504at2"/>
<keyword evidence="3" id="KW-0378">Hydrolase</keyword>
<protein>
    <submittedName>
        <fullName evidence="5">Thermonuclease family protein</fullName>
    </submittedName>
</protein>
<dbReference type="KEGG" id="pars:DRW48_11645"/>
<keyword evidence="1" id="KW-0540">Nuclease</keyword>
<dbReference type="SUPFAM" id="SSF50199">
    <property type="entry name" value="Staphylococcal nuclease"/>
    <property type="match status" value="1"/>
</dbReference>
<accession>A0A344PLL1</accession>
<dbReference type="SMART" id="SM00318">
    <property type="entry name" value="SNc"/>
    <property type="match status" value="1"/>
</dbReference>
<evidence type="ECO:0000256" key="2">
    <source>
        <dbReference type="ARBA" id="ARBA00022759"/>
    </source>
</evidence>
<keyword evidence="6" id="KW-1185">Reference proteome</keyword>
<dbReference type="PROSITE" id="PS50830">
    <property type="entry name" value="TNASE_3"/>
    <property type="match status" value="1"/>
</dbReference>